<gene>
    <name evidence="3" type="ORF">NMK_2517</name>
</gene>
<dbReference type="RefSeq" id="WP_227871473.1">
    <property type="nucleotide sequence ID" value="NZ_BDOQ01000012.1"/>
</dbReference>
<keyword evidence="1" id="KW-0732">Signal</keyword>
<protein>
    <submittedName>
        <fullName evidence="3">SAM-dependent methyltransferase</fullName>
    </submittedName>
</protein>
<feature type="chain" id="PRO_5015346533" evidence="1">
    <location>
        <begin position="21"/>
        <end position="253"/>
    </location>
</feature>
<dbReference type="Pfam" id="PF03781">
    <property type="entry name" value="FGE-sulfatase"/>
    <property type="match status" value="1"/>
</dbReference>
<dbReference type="EMBL" id="BDOQ01000012">
    <property type="protein sequence ID" value="GBG14916.1"/>
    <property type="molecule type" value="Genomic_DNA"/>
</dbReference>
<feature type="signal peptide" evidence="1">
    <location>
        <begin position="1"/>
        <end position="20"/>
    </location>
</feature>
<keyword evidence="3" id="KW-0489">Methyltransferase</keyword>
<dbReference type="PANTHER" id="PTHR23150">
    <property type="entry name" value="SULFATASE MODIFYING FACTOR 1, 2"/>
    <property type="match status" value="1"/>
</dbReference>
<dbReference type="AlphaFoldDB" id="A0A2R5F9M3"/>
<dbReference type="SUPFAM" id="SSF56436">
    <property type="entry name" value="C-type lectin-like"/>
    <property type="match status" value="1"/>
</dbReference>
<evidence type="ECO:0000259" key="2">
    <source>
        <dbReference type="Pfam" id="PF03781"/>
    </source>
</evidence>
<dbReference type="InterPro" id="IPR051043">
    <property type="entry name" value="Sulfatase_Mod_Factor_Kinase"/>
</dbReference>
<dbReference type="GO" id="GO:0032259">
    <property type="term" value="P:methylation"/>
    <property type="evidence" value="ECO:0007669"/>
    <property type="project" value="UniProtKB-KW"/>
</dbReference>
<evidence type="ECO:0000256" key="1">
    <source>
        <dbReference type="SAM" id="SignalP"/>
    </source>
</evidence>
<dbReference type="InterPro" id="IPR016187">
    <property type="entry name" value="CTDL_fold"/>
</dbReference>
<sequence length="253" mass="28564">MIKQAVLSVIVSAASLVAMGSDDLVAIPGGSYVPFYPQKGTTTKTPVPPTLVESFLLDRDPVTNRRYLEFVFQHTEWRRSSIKRIFADSGYLQHWNNDLSILPEDLDKPVVNISWFAAEAFCEAKQERLPMTDEWEYVLEDLGRGKASRMQQVLQWYSIPNRELPQAGNSPPNGFGIRDMVGAIWEWTEDFNSFMASPDSRDSGQRNMFCGGGSLNASDPTDYASFMRYSFRSSLQGDFTGRNLGFRCAKDLK</sequence>
<dbReference type="GO" id="GO:0120147">
    <property type="term" value="F:formylglycine-generating oxidase activity"/>
    <property type="evidence" value="ECO:0007669"/>
    <property type="project" value="TreeGrafter"/>
</dbReference>
<dbReference type="Proteomes" id="UP000245081">
    <property type="component" value="Unassembled WGS sequence"/>
</dbReference>
<accession>A0A2R5F9M3</accession>
<dbReference type="GO" id="GO:0008168">
    <property type="term" value="F:methyltransferase activity"/>
    <property type="evidence" value="ECO:0007669"/>
    <property type="project" value="UniProtKB-KW"/>
</dbReference>
<name>A0A2R5F9M3_9PROT</name>
<proteinExistence type="predicted"/>
<dbReference type="InterPro" id="IPR042095">
    <property type="entry name" value="SUMF_sf"/>
</dbReference>
<reference evidence="3 4" key="1">
    <citation type="journal article" date="2018" name="Environ. Microbiol.">
        <title>Isolation and genomic characterization of Novimethylophilus kurashikiensis gen. nov. sp. nov., a new lanthanide-dependent methylotrophic species of Methylophilaceae.</title>
        <authorList>
            <person name="Lv H."/>
            <person name="Sahin N."/>
            <person name="Tani A."/>
        </authorList>
    </citation>
    <scope>NUCLEOTIDE SEQUENCE [LARGE SCALE GENOMIC DNA]</scope>
    <source>
        <strain evidence="3 4">La2-4</strain>
    </source>
</reference>
<dbReference type="InterPro" id="IPR005532">
    <property type="entry name" value="SUMF_dom"/>
</dbReference>
<feature type="domain" description="Sulfatase-modifying factor enzyme-like" evidence="2">
    <location>
        <begin position="22"/>
        <end position="250"/>
    </location>
</feature>
<comment type="caution">
    <text evidence="3">The sequence shown here is derived from an EMBL/GenBank/DDBJ whole genome shotgun (WGS) entry which is preliminary data.</text>
</comment>
<evidence type="ECO:0000313" key="4">
    <source>
        <dbReference type="Proteomes" id="UP000245081"/>
    </source>
</evidence>
<dbReference type="Gene3D" id="3.90.1580.10">
    <property type="entry name" value="paralog of FGE (formylglycine-generating enzyme)"/>
    <property type="match status" value="1"/>
</dbReference>
<keyword evidence="3" id="KW-0808">Transferase</keyword>
<dbReference type="PANTHER" id="PTHR23150:SF19">
    <property type="entry name" value="FORMYLGLYCINE-GENERATING ENZYME"/>
    <property type="match status" value="1"/>
</dbReference>
<evidence type="ECO:0000313" key="3">
    <source>
        <dbReference type="EMBL" id="GBG14916.1"/>
    </source>
</evidence>
<organism evidence="3 4">
    <name type="scientific">Novimethylophilus kurashikiensis</name>
    <dbReference type="NCBI Taxonomy" id="1825523"/>
    <lineage>
        <taxon>Bacteria</taxon>
        <taxon>Pseudomonadati</taxon>
        <taxon>Pseudomonadota</taxon>
        <taxon>Betaproteobacteria</taxon>
        <taxon>Nitrosomonadales</taxon>
        <taxon>Methylophilaceae</taxon>
        <taxon>Novimethylophilus</taxon>
    </lineage>
</organism>
<keyword evidence="4" id="KW-1185">Reference proteome</keyword>